<proteinExistence type="predicted"/>
<accession>A0A0K1PCY8</accession>
<dbReference type="RefSeq" id="WP_050725687.1">
    <property type="nucleotide sequence ID" value="NZ_CP012332.1"/>
</dbReference>
<evidence type="ECO:0000313" key="2">
    <source>
        <dbReference type="EMBL" id="AKU91367.1"/>
    </source>
</evidence>
<reference evidence="2 3" key="1">
    <citation type="submission" date="2015-08" db="EMBL/GenBank/DDBJ databases">
        <authorList>
            <person name="Babu N.S."/>
            <person name="Beckwith C.J."/>
            <person name="Beseler K.G."/>
            <person name="Brison A."/>
            <person name="Carone J.V."/>
            <person name="Caskin T.P."/>
            <person name="Diamond M."/>
            <person name="Durham M.E."/>
            <person name="Foxe J.M."/>
            <person name="Go M."/>
            <person name="Henderson B.A."/>
            <person name="Jones I.B."/>
            <person name="McGettigan J.A."/>
            <person name="Micheletti S.J."/>
            <person name="Nasrallah M.E."/>
            <person name="Ortiz D."/>
            <person name="Piller C.R."/>
            <person name="Privatt S.R."/>
            <person name="Schneider S.L."/>
            <person name="Sharp S."/>
            <person name="Smith T.C."/>
            <person name="Stanton J.D."/>
            <person name="Ullery H.E."/>
            <person name="Wilson R.J."/>
            <person name="Serrano M.G."/>
            <person name="Buck G."/>
            <person name="Lee V."/>
            <person name="Wang Y."/>
            <person name="Carvalho R."/>
            <person name="Voegtly L."/>
            <person name="Shi R."/>
            <person name="Duckworth R."/>
            <person name="Johnson A."/>
            <person name="Loviza R."/>
            <person name="Walstead R."/>
            <person name="Shah Z."/>
            <person name="Kiflezghi M."/>
            <person name="Wade K."/>
            <person name="Ball S.L."/>
            <person name="Bradley K.W."/>
            <person name="Asai D.J."/>
            <person name="Bowman C.A."/>
            <person name="Russell D.A."/>
            <person name="Pope W.H."/>
            <person name="Jacobs-Sera D."/>
            <person name="Hendrix R.W."/>
            <person name="Hatfull G.F."/>
        </authorList>
    </citation>
    <scope>NUCLEOTIDE SEQUENCE [LARGE SCALE GENOMIC DNA]</scope>
    <source>
        <strain evidence="2 3">DSM 27710</strain>
    </source>
</reference>
<dbReference type="EMBL" id="CP012332">
    <property type="protein sequence ID" value="AKU91367.1"/>
    <property type="molecule type" value="Genomic_DNA"/>
</dbReference>
<dbReference type="AlphaFoldDB" id="A0A0K1PCY8"/>
<sequence>MAASTNDVRYLEAVQELFLSLRGSGLTLAPIDADRIRGWRDRGLPLELALGAVRSAHAAWASSGRSFTARPFRLGAVDRYAEDLLRGWERRAAGAAAGNGISSPSGSGAGPRPAKEARPPLQRAVAALEYRLALAPGPVREAYLESLRILQAANAADAASVDRALLAADEASALRYLRALPPRERAVLAGGARREAGPRGAATRRQYRAMLRACLGDAARRHGALVRPSDL</sequence>
<evidence type="ECO:0000313" key="3">
    <source>
        <dbReference type="Proteomes" id="UP000055590"/>
    </source>
</evidence>
<gene>
    <name evidence="2" type="ORF">AKJ08_1754</name>
</gene>
<name>A0A0K1PCY8_9BACT</name>
<feature type="compositionally biased region" description="Low complexity" evidence="1">
    <location>
        <begin position="96"/>
        <end position="112"/>
    </location>
</feature>
<evidence type="ECO:0000256" key="1">
    <source>
        <dbReference type="SAM" id="MobiDB-lite"/>
    </source>
</evidence>
<organism evidence="2 3">
    <name type="scientific">Vulgatibacter incomptus</name>
    <dbReference type="NCBI Taxonomy" id="1391653"/>
    <lineage>
        <taxon>Bacteria</taxon>
        <taxon>Pseudomonadati</taxon>
        <taxon>Myxococcota</taxon>
        <taxon>Myxococcia</taxon>
        <taxon>Myxococcales</taxon>
        <taxon>Cystobacterineae</taxon>
        <taxon>Vulgatibacteraceae</taxon>
        <taxon>Vulgatibacter</taxon>
    </lineage>
</organism>
<feature type="region of interest" description="Disordered" evidence="1">
    <location>
        <begin position="96"/>
        <end position="120"/>
    </location>
</feature>
<keyword evidence="3" id="KW-1185">Reference proteome</keyword>
<protein>
    <submittedName>
        <fullName evidence="2">Uncharacterized protein</fullName>
    </submittedName>
</protein>
<dbReference type="Proteomes" id="UP000055590">
    <property type="component" value="Chromosome"/>
</dbReference>
<dbReference type="KEGG" id="vin:AKJ08_1754"/>